<organism evidence="2 3">
    <name type="scientific">Acetobacter lambici</name>
    <dbReference type="NCBI Taxonomy" id="1332824"/>
    <lineage>
        <taxon>Bacteria</taxon>
        <taxon>Pseudomonadati</taxon>
        <taxon>Pseudomonadota</taxon>
        <taxon>Alphaproteobacteria</taxon>
        <taxon>Acetobacterales</taxon>
        <taxon>Acetobacteraceae</taxon>
        <taxon>Acetobacter</taxon>
    </lineage>
</organism>
<reference evidence="2 3" key="1">
    <citation type="submission" date="2022-06" db="EMBL/GenBank/DDBJ databases">
        <title>Acetobacer genomes from food samples.</title>
        <authorList>
            <person name="Sombolestani A."/>
        </authorList>
    </citation>
    <scope>NUCLEOTIDE SEQUENCE [LARGE SCALE GENOMIC DNA]</scope>
    <source>
        <strain evidence="2 3">R-83285</strain>
    </source>
</reference>
<dbReference type="EMBL" id="JAMYZZ010000011">
    <property type="protein sequence ID" value="MCP1258549.1"/>
    <property type="molecule type" value="Genomic_DNA"/>
</dbReference>
<proteinExistence type="predicted"/>
<evidence type="ECO:0000256" key="1">
    <source>
        <dbReference type="SAM" id="MobiDB-lite"/>
    </source>
</evidence>
<feature type="region of interest" description="Disordered" evidence="1">
    <location>
        <begin position="61"/>
        <end position="136"/>
    </location>
</feature>
<keyword evidence="3" id="KW-1185">Reference proteome</keyword>
<accession>A0ABT1F2T6</accession>
<name>A0ABT1F2T6_9PROT</name>
<sequence>MHAVDSIRPRPVRSWALVKGGIIVAVRTILASEKHGFEESGGRVVDVTGADAQLGYYVDAKGNVTPSEGRKSPIPDGKPAYLEGPPVPAPATGPLGVALTSVGITPSRDPDHPANWPQNAGKQEAAANGEADNAQA</sequence>
<evidence type="ECO:0000313" key="3">
    <source>
        <dbReference type="Proteomes" id="UP001523528"/>
    </source>
</evidence>
<protein>
    <submittedName>
        <fullName evidence="2">Uncharacterized protein</fullName>
    </submittedName>
</protein>
<feature type="compositionally biased region" description="Low complexity" evidence="1">
    <location>
        <begin position="123"/>
        <end position="136"/>
    </location>
</feature>
<evidence type="ECO:0000313" key="2">
    <source>
        <dbReference type="EMBL" id="MCP1258549.1"/>
    </source>
</evidence>
<dbReference type="RefSeq" id="WP_253543932.1">
    <property type="nucleotide sequence ID" value="NZ_JAMYZY010000023.1"/>
</dbReference>
<gene>
    <name evidence="2" type="ORF">NKW50_08085</name>
</gene>
<dbReference type="Proteomes" id="UP001523528">
    <property type="component" value="Unassembled WGS sequence"/>
</dbReference>
<comment type="caution">
    <text evidence="2">The sequence shown here is derived from an EMBL/GenBank/DDBJ whole genome shotgun (WGS) entry which is preliminary data.</text>
</comment>